<accession>A0A4C1Y860</accession>
<sequence>MGVNSIGLQPIQKKYISRRSSSKIKLGTLFRKAQPKHGAELEFATYPGHSALRAGPRRRVFQIHGDKSSTALAMEAG</sequence>
<protein>
    <submittedName>
        <fullName evidence="1">Uncharacterized protein</fullName>
    </submittedName>
</protein>
<keyword evidence="2" id="KW-1185">Reference proteome</keyword>
<comment type="caution">
    <text evidence="1">The sequence shown here is derived from an EMBL/GenBank/DDBJ whole genome shotgun (WGS) entry which is preliminary data.</text>
</comment>
<dbReference type="EMBL" id="BGZK01001117">
    <property type="protein sequence ID" value="GBP71670.1"/>
    <property type="molecule type" value="Genomic_DNA"/>
</dbReference>
<gene>
    <name evidence="1" type="ORF">EVAR_8276_1</name>
</gene>
<evidence type="ECO:0000313" key="2">
    <source>
        <dbReference type="Proteomes" id="UP000299102"/>
    </source>
</evidence>
<dbReference type="Proteomes" id="UP000299102">
    <property type="component" value="Unassembled WGS sequence"/>
</dbReference>
<name>A0A4C1Y860_EUMVA</name>
<dbReference type="AlphaFoldDB" id="A0A4C1Y860"/>
<proteinExistence type="predicted"/>
<evidence type="ECO:0000313" key="1">
    <source>
        <dbReference type="EMBL" id="GBP71670.1"/>
    </source>
</evidence>
<reference evidence="1 2" key="1">
    <citation type="journal article" date="2019" name="Commun. Biol.">
        <title>The bagworm genome reveals a unique fibroin gene that provides high tensile strength.</title>
        <authorList>
            <person name="Kono N."/>
            <person name="Nakamura H."/>
            <person name="Ohtoshi R."/>
            <person name="Tomita M."/>
            <person name="Numata K."/>
            <person name="Arakawa K."/>
        </authorList>
    </citation>
    <scope>NUCLEOTIDE SEQUENCE [LARGE SCALE GENOMIC DNA]</scope>
</reference>
<organism evidence="1 2">
    <name type="scientific">Eumeta variegata</name>
    <name type="common">Bagworm moth</name>
    <name type="synonym">Eumeta japonica</name>
    <dbReference type="NCBI Taxonomy" id="151549"/>
    <lineage>
        <taxon>Eukaryota</taxon>
        <taxon>Metazoa</taxon>
        <taxon>Ecdysozoa</taxon>
        <taxon>Arthropoda</taxon>
        <taxon>Hexapoda</taxon>
        <taxon>Insecta</taxon>
        <taxon>Pterygota</taxon>
        <taxon>Neoptera</taxon>
        <taxon>Endopterygota</taxon>
        <taxon>Lepidoptera</taxon>
        <taxon>Glossata</taxon>
        <taxon>Ditrysia</taxon>
        <taxon>Tineoidea</taxon>
        <taxon>Psychidae</taxon>
        <taxon>Oiketicinae</taxon>
        <taxon>Eumeta</taxon>
    </lineage>
</organism>